<proteinExistence type="predicted"/>
<dbReference type="KEGG" id="vg:24171223"/>
<organism evidence="1 2">
    <name type="scientific">Synechococcus phage ACG-2014j</name>
    <dbReference type="NCBI Taxonomy" id="1493514"/>
    <lineage>
        <taxon>Viruses</taxon>
        <taxon>Duplodnaviria</taxon>
        <taxon>Heunggongvirae</taxon>
        <taxon>Uroviricota</taxon>
        <taxon>Caudoviricetes</taxon>
        <taxon>Pantevenvirales</taxon>
        <taxon>Kyanoviridae</taxon>
        <taxon>Potamoivirus</taxon>
        <taxon>Potamoivirus tusconj</taxon>
    </lineage>
</organism>
<dbReference type="GeneID" id="24171223"/>
<evidence type="ECO:0000313" key="1">
    <source>
        <dbReference type="EMBL" id="AIX23940.1"/>
    </source>
</evidence>
<dbReference type="RefSeq" id="YP_009134027.1">
    <property type="nucleotide sequence ID" value="NC_026926.1"/>
</dbReference>
<protein>
    <submittedName>
        <fullName evidence="1">Uncharacterized protein</fullName>
    </submittedName>
</protein>
<gene>
    <name evidence="1" type="ORF">Syn7803US103_45</name>
</gene>
<sequence length="52" mass="6097">MKYAVVWMKNKKKGQAKQQAIFYNLDDASMWEQHINKTEHAKTNIIPIFGDS</sequence>
<name>A0A0E3FCH4_9CAUD</name>
<dbReference type="Proteomes" id="UP000033008">
    <property type="component" value="Segment"/>
</dbReference>
<dbReference type="OrthoDB" id="39415at10239"/>
<evidence type="ECO:0000313" key="2">
    <source>
        <dbReference type="Proteomes" id="UP000033008"/>
    </source>
</evidence>
<dbReference type="EMBL" id="KJ019069">
    <property type="protein sequence ID" value="AIX23940.1"/>
    <property type="molecule type" value="Genomic_DNA"/>
</dbReference>
<reference evidence="1 2" key="1">
    <citation type="submission" date="2013-12" db="EMBL/GenBank/DDBJ databases">
        <title>Ecological redundancy of diverse viral populations within a natural community.</title>
        <authorList>
            <person name="Gregory A.C."/>
            <person name="LaButti K."/>
            <person name="Copeland A."/>
            <person name="Woyke T."/>
            <person name="Sullivan M.B."/>
        </authorList>
    </citation>
    <scope>NUCLEOTIDE SEQUENCE [LARGE SCALE GENOMIC DNA]</scope>
    <source>
        <strain evidence="1">Syn7803US103</strain>
    </source>
</reference>
<accession>A0A0E3FCH4</accession>